<reference evidence="1 2" key="1">
    <citation type="journal article" date="2015" name="Nature">
        <title>rRNA introns, odd ribosomes, and small enigmatic genomes across a large radiation of phyla.</title>
        <authorList>
            <person name="Brown C.T."/>
            <person name="Hug L.A."/>
            <person name="Thomas B.C."/>
            <person name="Sharon I."/>
            <person name="Castelle C.J."/>
            <person name="Singh A."/>
            <person name="Wilkins M.J."/>
            <person name="Williams K.H."/>
            <person name="Banfield J.F."/>
        </authorList>
    </citation>
    <scope>NUCLEOTIDE SEQUENCE [LARGE SCALE GENOMIC DNA]</scope>
</reference>
<gene>
    <name evidence="1" type="ORF">UX05_C0010G0036</name>
</gene>
<dbReference type="InterPro" id="IPR029063">
    <property type="entry name" value="SAM-dependent_MTases_sf"/>
</dbReference>
<comment type="caution">
    <text evidence="1">The sequence shown here is derived from an EMBL/GenBank/DDBJ whole genome shotgun (WGS) entry which is preliminary data.</text>
</comment>
<dbReference type="Proteomes" id="UP000034264">
    <property type="component" value="Unassembled WGS sequence"/>
</dbReference>
<proteinExistence type="predicted"/>
<evidence type="ECO:0000313" key="2">
    <source>
        <dbReference type="Proteomes" id="UP000034264"/>
    </source>
</evidence>
<dbReference type="GO" id="GO:0016274">
    <property type="term" value="F:protein-arginine N-methyltransferase activity"/>
    <property type="evidence" value="ECO:0007669"/>
    <property type="project" value="InterPro"/>
</dbReference>
<accession>A0A0G1M3A0</accession>
<dbReference type="Gene3D" id="3.40.50.150">
    <property type="entry name" value="Vaccinia Virus protein VP39"/>
    <property type="match status" value="1"/>
</dbReference>
<dbReference type="PANTHER" id="PTHR11006:SF4">
    <property type="entry name" value="PROTEIN ARGININE N-METHYLTRANSFERASE 7"/>
    <property type="match status" value="1"/>
</dbReference>
<dbReference type="EMBL" id="LCKS01000010">
    <property type="protein sequence ID" value="KKU02644.1"/>
    <property type="molecule type" value="Genomic_DNA"/>
</dbReference>
<dbReference type="InterPro" id="IPR025799">
    <property type="entry name" value="Arg_MeTrfase"/>
</dbReference>
<dbReference type="GO" id="GO:0042054">
    <property type="term" value="F:histone methyltransferase activity"/>
    <property type="evidence" value="ECO:0007669"/>
    <property type="project" value="TreeGrafter"/>
</dbReference>
<name>A0A0G1M3A0_9BACT</name>
<sequence length="358" mass="39165">MVKNDEILQGLRELPFHTNEDVIIELARMYAATQGWDTDDLLGRRGDYKFWDPEYLDPSGKTPGMGTMDAFRCLVDSHRTRQLVHGILETAAQKKSEDQGPLIAIDAGTGTGVLAMALIAAGCDYVYALEINPQTAAATKQVVEQLGLEDRIAVIEGDATQIQLTESQVQVIVSENLSNGLFDEPQFDIIHHLSQYATPDATIIPVLAELQVALGWSGWVGVDKSHITIRELSDLVTISSPSKLVRVKSQVGMEIPQVVGEANLECYNLGLAVNALIVSTRFAICDGVPPVYLEPDSAQFLGRSTAFKIEGDLLPPCESVRVYTSYRAGIREHFMKAVAEGGFVKLIPIEDYESRTTA</sequence>
<dbReference type="AlphaFoldDB" id="A0A0G1M3A0"/>
<evidence type="ECO:0000313" key="1">
    <source>
        <dbReference type="EMBL" id="KKU02644.1"/>
    </source>
</evidence>
<dbReference type="SUPFAM" id="SSF53335">
    <property type="entry name" value="S-adenosyl-L-methionine-dependent methyltransferases"/>
    <property type="match status" value="1"/>
</dbReference>
<evidence type="ECO:0008006" key="3">
    <source>
        <dbReference type="Google" id="ProtNLM"/>
    </source>
</evidence>
<organism evidence="1 2">
    <name type="scientific">Candidatus Amesbacteria bacterium GW2011_GWC2_45_19</name>
    <dbReference type="NCBI Taxonomy" id="1618366"/>
    <lineage>
        <taxon>Bacteria</taxon>
        <taxon>Candidatus Amesiibacteriota</taxon>
    </lineage>
</organism>
<protein>
    <recommendedName>
        <fullName evidence="3">Methyltransferase domain-containing protein</fullName>
    </recommendedName>
</protein>
<dbReference type="CDD" id="cd02440">
    <property type="entry name" value="AdoMet_MTases"/>
    <property type="match status" value="1"/>
</dbReference>
<dbReference type="PANTHER" id="PTHR11006">
    <property type="entry name" value="PROTEIN ARGININE N-METHYLTRANSFERASE"/>
    <property type="match status" value="1"/>
</dbReference>
<dbReference type="Pfam" id="PF06325">
    <property type="entry name" value="PrmA"/>
    <property type="match status" value="1"/>
</dbReference>